<proteinExistence type="predicted"/>
<feature type="compositionally biased region" description="Basic and acidic residues" evidence="1">
    <location>
        <begin position="36"/>
        <end position="45"/>
    </location>
</feature>
<feature type="compositionally biased region" description="Pro residues" evidence="1">
    <location>
        <begin position="201"/>
        <end position="211"/>
    </location>
</feature>
<reference evidence="2" key="1">
    <citation type="submission" date="2020-06" db="EMBL/GenBank/DDBJ databases">
        <authorList>
            <consortium name="Plant Systems Biology data submission"/>
        </authorList>
    </citation>
    <scope>NUCLEOTIDE SEQUENCE</scope>
    <source>
        <strain evidence="2">D6</strain>
    </source>
</reference>
<feature type="compositionally biased region" description="Polar residues" evidence="1">
    <location>
        <begin position="134"/>
        <end position="149"/>
    </location>
</feature>
<feature type="compositionally biased region" description="Low complexity" evidence="1">
    <location>
        <begin position="52"/>
        <end position="69"/>
    </location>
</feature>
<organism evidence="2 3">
    <name type="scientific">Seminavis robusta</name>
    <dbReference type="NCBI Taxonomy" id="568900"/>
    <lineage>
        <taxon>Eukaryota</taxon>
        <taxon>Sar</taxon>
        <taxon>Stramenopiles</taxon>
        <taxon>Ochrophyta</taxon>
        <taxon>Bacillariophyta</taxon>
        <taxon>Bacillariophyceae</taxon>
        <taxon>Bacillariophycidae</taxon>
        <taxon>Naviculales</taxon>
        <taxon>Naviculaceae</taxon>
        <taxon>Seminavis</taxon>
    </lineage>
</organism>
<protein>
    <submittedName>
        <fullName evidence="2">Uncharacterized protein</fullName>
    </submittedName>
</protein>
<gene>
    <name evidence="2" type="ORF">SEMRO_231_G093730.1</name>
</gene>
<dbReference type="EMBL" id="CAICTM010000230">
    <property type="protein sequence ID" value="CAB9505454.1"/>
    <property type="molecule type" value="Genomic_DNA"/>
</dbReference>
<feature type="region of interest" description="Disordered" evidence="1">
    <location>
        <begin position="126"/>
        <end position="149"/>
    </location>
</feature>
<evidence type="ECO:0000313" key="2">
    <source>
        <dbReference type="EMBL" id="CAB9505454.1"/>
    </source>
</evidence>
<feature type="compositionally biased region" description="Polar residues" evidence="1">
    <location>
        <begin position="76"/>
        <end position="86"/>
    </location>
</feature>
<evidence type="ECO:0000313" key="3">
    <source>
        <dbReference type="Proteomes" id="UP001153069"/>
    </source>
</evidence>
<dbReference type="Proteomes" id="UP001153069">
    <property type="component" value="Unassembled WGS sequence"/>
</dbReference>
<dbReference type="AlphaFoldDB" id="A0A9N8DR98"/>
<feature type="region of interest" description="Disordered" evidence="1">
    <location>
        <begin position="241"/>
        <end position="319"/>
    </location>
</feature>
<name>A0A9N8DR98_9STRA</name>
<comment type="caution">
    <text evidence="2">The sequence shown here is derived from an EMBL/GenBank/DDBJ whole genome shotgun (WGS) entry which is preliminary data.</text>
</comment>
<keyword evidence="3" id="KW-1185">Reference proteome</keyword>
<feature type="region of interest" description="Disordered" evidence="1">
    <location>
        <begin position="184"/>
        <end position="211"/>
    </location>
</feature>
<feature type="compositionally biased region" description="Polar residues" evidence="1">
    <location>
        <begin position="252"/>
        <end position="290"/>
    </location>
</feature>
<feature type="region of interest" description="Disordered" evidence="1">
    <location>
        <begin position="36"/>
        <end position="86"/>
    </location>
</feature>
<feature type="compositionally biased region" description="Polar residues" evidence="1">
    <location>
        <begin position="298"/>
        <end position="319"/>
    </location>
</feature>
<accession>A0A9N8DR98</accession>
<sequence length="319" mass="34722">MCVDQRMDKVEQRLASKIEDSQLKLEGMETRIMSKLKDSTTDLKRHTTQKCAAGPSDGSSSSSKSTASGGRRDSWSLPTNAGSNTSTEVVLERLEAQDGILNHMDSQIDWLLEMVQGLQAKCPDHSTIKKKGSPASTVITTSSDGTGTYTRNQRMQEAFEGRRHSSSGTGNNTRYVSMTVNQYSKSVPNAGGTPSLKTAPAPSPATAPAKPPKIQFQHVSEVIPFSHEQNHRVGEKQATIPARGPFKDPYAQFSQKQKTPQFHNPYRTSAANSNANPPSFTQQMPPLSQAKSDRDGTNFGSTQFHSQNENSPPNGQVDV</sequence>
<evidence type="ECO:0000256" key="1">
    <source>
        <dbReference type="SAM" id="MobiDB-lite"/>
    </source>
</evidence>